<evidence type="ECO:0000313" key="1">
    <source>
        <dbReference type="EMBL" id="RCS44701.1"/>
    </source>
</evidence>
<evidence type="ECO:0000313" key="2">
    <source>
        <dbReference type="Proteomes" id="UP000253562"/>
    </source>
</evidence>
<accession>A0A368KNH8</accession>
<dbReference type="AlphaFoldDB" id="A0A368KNH8"/>
<evidence type="ECO:0008006" key="3">
    <source>
        <dbReference type="Google" id="ProtNLM"/>
    </source>
</evidence>
<dbReference type="OrthoDB" id="9930901at2"/>
<name>A0A368KNH8_9BACT</name>
<protein>
    <recommendedName>
        <fullName evidence="3">DUF1963 domain-containing protein</fullName>
    </recommendedName>
</protein>
<dbReference type="RefSeq" id="WP_114370307.1">
    <property type="nucleotide sequence ID" value="NZ_QPEX01000034.1"/>
</dbReference>
<organism evidence="1 2">
    <name type="scientific">Bremerella cremea</name>
    <dbReference type="NCBI Taxonomy" id="1031537"/>
    <lineage>
        <taxon>Bacteria</taxon>
        <taxon>Pseudomonadati</taxon>
        <taxon>Planctomycetota</taxon>
        <taxon>Planctomycetia</taxon>
        <taxon>Pirellulales</taxon>
        <taxon>Pirellulaceae</taxon>
        <taxon>Bremerella</taxon>
    </lineage>
</organism>
<sequence length="290" mass="31914">MKPASPLLSSQEVALVNAHIATLNYLAINTVKGPYDFLLLSEMRRRLPPQLLSGPSLPLAIFPLATEPAASNECGTYVGGSEVHQGVTAWPSGKSGKRLHFLAQIDLRGASEYHGNYVAIQVFGEGADEFAYRWVDCLDAWESGPAGNEARLYGHAPIEVPSYPSGWDFYEQDEGTQLQCEEIFSDQQLLDLPFFLTPLGISLGPAPYIPAHDVANEAWHDLTILATVPTIYPQPNCPHELLWQAQPLSEEEARTLAMVIGPKQDCDSFGILYICQSKTTNDIQLRFVSL</sequence>
<dbReference type="EMBL" id="QPEX01000034">
    <property type="protein sequence ID" value="RCS44701.1"/>
    <property type="molecule type" value="Genomic_DNA"/>
</dbReference>
<comment type="caution">
    <text evidence="1">The sequence shown here is derived from an EMBL/GenBank/DDBJ whole genome shotgun (WGS) entry which is preliminary data.</text>
</comment>
<dbReference type="Proteomes" id="UP000253562">
    <property type="component" value="Unassembled WGS sequence"/>
</dbReference>
<proteinExistence type="predicted"/>
<reference evidence="1 2" key="1">
    <citation type="submission" date="2018-07" db="EMBL/GenBank/DDBJ databases">
        <title>Comparative genomes isolates from brazilian mangrove.</title>
        <authorList>
            <person name="De Araujo J.E."/>
            <person name="Taketani R.G."/>
            <person name="Silva M.C.P."/>
            <person name="Lourenco M.V."/>
            <person name="Oliveira V.M."/>
            <person name="Andreote F.D."/>
        </authorList>
    </citation>
    <scope>NUCLEOTIDE SEQUENCE [LARGE SCALE GENOMIC DNA]</scope>
    <source>
        <strain evidence="1 2">HEX PRIS-MGV</strain>
    </source>
</reference>
<gene>
    <name evidence="1" type="ORF">DTL42_17430</name>
</gene>